<dbReference type="GO" id="GO:0004497">
    <property type="term" value="F:monooxygenase activity"/>
    <property type="evidence" value="ECO:0007669"/>
    <property type="project" value="UniProtKB-KW"/>
</dbReference>
<evidence type="ECO:0000313" key="1">
    <source>
        <dbReference type="EMBL" id="MDQ0467858.1"/>
    </source>
</evidence>
<gene>
    <name evidence="1" type="ORF">QO011_000853</name>
</gene>
<proteinExistence type="predicted"/>
<dbReference type="EMBL" id="JAUSVX010000001">
    <property type="protein sequence ID" value="MDQ0467858.1"/>
    <property type="molecule type" value="Genomic_DNA"/>
</dbReference>
<sequence>MFIRCAFFRGRVKPGCEDAFTAFVRERLVPLWTRFPGAEEVRVLRQEEADVAEPRLEMVLAIRYPSRAAIEAALASDVRAQSRVVTGELMAMFEGDIFHTVFRAEDFPLPTG</sequence>
<comment type="caution">
    <text evidence="1">The sequence shown here is derived from an EMBL/GenBank/DDBJ whole genome shotgun (WGS) entry which is preliminary data.</text>
</comment>
<evidence type="ECO:0000313" key="2">
    <source>
        <dbReference type="Proteomes" id="UP001242480"/>
    </source>
</evidence>
<dbReference type="SUPFAM" id="SSF54909">
    <property type="entry name" value="Dimeric alpha+beta barrel"/>
    <property type="match status" value="1"/>
</dbReference>
<accession>A0ABU0J0R5</accession>
<keyword evidence="1" id="KW-0560">Oxidoreductase</keyword>
<dbReference type="RefSeq" id="WP_307268118.1">
    <property type="nucleotide sequence ID" value="NZ_JAUSVX010000001.1"/>
</dbReference>
<organism evidence="1 2">
    <name type="scientific">Labrys wisconsinensis</name>
    <dbReference type="NCBI Taxonomy" id="425677"/>
    <lineage>
        <taxon>Bacteria</taxon>
        <taxon>Pseudomonadati</taxon>
        <taxon>Pseudomonadota</taxon>
        <taxon>Alphaproteobacteria</taxon>
        <taxon>Hyphomicrobiales</taxon>
        <taxon>Xanthobacteraceae</taxon>
        <taxon>Labrys</taxon>
    </lineage>
</organism>
<protein>
    <submittedName>
        <fullName evidence="1">Antibiotic biosynthesis monooxygenase (ABM) superfamily enzyme</fullName>
    </submittedName>
</protein>
<keyword evidence="2" id="KW-1185">Reference proteome</keyword>
<dbReference type="Gene3D" id="3.30.70.100">
    <property type="match status" value="1"/>
</dbReference>
<dbReference type="InterPro" id="IPR011008">
    <property type="entry name" value="Dimeric_a/b-barrel"/>
</dbReference>
<keyword evidence="1" id="KW-0503">Monooxygenase</keyword>
<name>A0ABU0J0R5_9HYPH</name>
<reference evidence="1 2" key="1">
    <citation type="submission" date="2023-07" db="EMBL/GenBank/DDBJ databases">
        <title>Genomic Encyclopedia of Type Strains, Phase IV (KMG-IV): sequencing the most valuable type-strain genomes for metagenomic binning, comparative biology and taxonomic classification.</title>
        <authorList>
            <person name="Goeker M."/>
        </authorList>
    </citation>
    <scope>NUCLEOTIDE SEQUENCE [LARGE SCALE GENOMIC DNA]</scope>
    <source>
        <strain evidence="1 2">DSM 19619</strain>
    </source>
</reference>
<dbReference type="Proteomes" id="UP001242480">
    <property type="component" value="Unassembled WGS sequence"/>
</dbReference>